<keyword evidence="2" id="KW-0677">Repeat</keyword>
<dbReference type="InterPro" id="IPR000571">
    <property type="entry name" value="Znf_CCCH"/>
</dbReference>
<dbReference type="Gene3D" id="3.30.1370.210">
    <property type="match status" value="2"/>
</dbReference>
<feature type="zinc finger region" description="C3H1-type" evidence="5">
    <location>
        <begin position="42"/>
        <end position="69"/>
    </location>
</feature>
<feature type="domain" description="C3H1-type" evidence="8">
    <location>
        <begin position="79"/>
        <end position="100"/>
    </location>
</feature>
<dbReference type="PANTHER" id="PTHR12675:SF6">
    <property type="entry name" value="ZINC FINGER CCCH DOMAIN-CONTAINING PROTEIN 10"/>
    <property type="match status" value="1"/>
</dbReference>
<dbReference type="Proteomes" id="UP001497644">
    <property type="component" value="Chromosome 15"/>
</dbReference>
<feature type="compositionally biased region" description="Low complexity" evidence="7">
    <location>
        <begin position="407"/>
        <end position="422"/>
    </location>
</feature>
<proteinExistence type="predicted"/>
<keyword evidence="3 5" id="KW-0863">Zinc-finger</keyword>
<feature type="domain" description="C3H1-type" evidence="8">
    <location>
        <begin position="127"/>
        <end position="153"/>
    </location>
</feature>
<evidence type="ECO:0000256" key="5">
    <source>
        <dbReference type="PROSITE-ProRule" id="PRU00723"/>
    </source>
</evidence>
<evidence type="ECO:0000313" key="10">
    <source>
        <dbReference type="Proteomes" id="UP001497644"/>
    </source>
</evidence>
<keyword evidence="1 5" id="KW-0479">Metal-binding</keyword>
<keyword evidence="4 5" id="KW-0862">Zinc</keyword>
<sequence length="484" mass="53671">MKKLKKKLDGNGTAGHHQQQQQQQAIGMAGGLNVNATDNTPDIANRICRDFLRNVCHRGKRCKYLHERSDDDPVEEYTFCHDYQNGMCNWPGCKFLHCTESEEKRFRATGELPPHVLNRTKIGNGDKSDYPLCKDFLKGSCQRANCKFRHWKKEEPQHNLMSPSHHNAPRPQHNFNGTSNGGGVGGENRRYEEDRNFHWQMEDQHNNLVANNGGYTSSHPADYIGPPEPKRRIVSGETVVHFDASTIVSQQHATPPTVTPSYYYPVIPRNEARAIVLEDENALLRKKIEELKKQVSDLTATNEFLLDQNAQLRMSGKRTANVTSVTVPAVTITNTVPPSQAPTPQQMVNAAVAAGTLRTVTASVATVPVSIATVAPVSIAAVSMAPVSIPPPIVTMAQQTITMSGSGPPQGTNQQPPNTQQPASLPLSISGPTAPLVSYPIMSQELRPVLHRKYREWKTEREREISGCGMTQMYRRCIADVSQM</sequence>
<feature type="domain" description="C3H1-type" evidence="8">
    <location>
        <begin position="42"/>
        <end position="69"/>
    </location>
</feature>
<evidence type="ECO:0000259" key="8">
    <source>
        <dbReference type="PROSITE" id="PS50103"/>
    </source>
</evidence>
<dbReference type="CDD" id="cd14686">
    <property type="entry name" value="bZIP"/>
    <property type="match status" value="1"/>
</dbReference>
<keyword evidence="10" id="KW-1185">Reference proteome</keyword>
<keyword evidence="6" id="KW-0175">Coiled coil</keyword>
<evidence type="ECO:0000313" key="9">
    <source>
        <dbReference type="EMBL" id="CAL1679129.1"/>
    </source>
</evidence>
<organism evidence="9 10">
    <name type="scientific">Lasius platythorax</name>
    <dbReference type="NCBI Taxonomy" id="488582"/>
    <lineage>
        <taxon>Eukaryota</taxon>
        <taxon>Metazoa</taxon>
        <taxon>Ecdysozoa</taxon>
        <taxon>Arthropoda</taxon>
        <taxon>Hexapoda</taxon>
        <taxon>Insecta</taxon>
        <taxon>Pterygota</taxon>
        <taxon>Neoptera</taxon>
        <taxon>Endopterygota</taxon>
        <taxon>Hymenoptera</taxon>
        <taxon>Apocrita</taxon>
        <taxon>Aculeata</taxon>
        <taxon>Formicoidea</taxon>
        <taxon>Formicidae</taxon>
        <taxon>Formicinae</taxon>
        <taxon>Lasius</taxon>
        <taxon>Lasius</taxon>
    </lineage>
</organism>
<dbReference type="PANTHER" id="PTHR12675">
    <property type="entry name" value="MUSCLEBLIND-LIKE PROTEIN"/>
    <property type="match status" value="1"/>
</dbReference>
<reference evidence="9" key="1">
    <citation type="submission" date="2024-04" db="EMBL/GenBank/DDBJ databases">
        <authorList>
            <consortium name="Molecular Ecology Group"/>
        </authorList>
    </citation>
    <scope>NUCLEOTIDE SEQUENCE</scope>
</reference>
<evidence type="ECO:0000256" key="7">
    <source>
        <dbReference type="SAM" id="MobiDB-lite"/>
    </source>
</evidence>
<feature type="region of interest" description="Disordered" evidence="7">
    <location>
        <begin position="401"/>
        <end position="426"/>
    </location>
</feature>
<gene>
    <name evidence="9" type="ORF">LPLAT_LOCUS4865</name>
</gene>
<dbReference type="SMART" id="SM00356">
    <property type="entry name" value="ZnF_C3H1"/>
    <property type="match status" value="3"/>
</dbReference>
<dbReference type="SUPFAM" id="SSF90229">
    <property type="entry name" value="CCCH zinc finger"/>
    <property type="match status" value="1"/>
</dbReference>
<evidence type="ECO:0000256" key="4">
    <source>
        <dbReference type="ARBA" id="ARBA00022833"/>
    </source>
</evidence>
<dbReference type="GO" id="GO:0003723">
    <property type="term" value="F:RNA binding"/>
    <property type="evidence" value="ECO:0007669"/>
    <property type="project" value="TreeGrafter"/>
</dbReference>
<evidence type="ECO:0000256" key="3">
    <source>
        <dbReference type="ARBA" id="ARBA00022771"/>
    </source>
</evidence>
<dbReference type="GO" id="GO:0008270">
    <property type="term" value="F:zinc ion binding"/>
    <property type="evidence" value="ECO:0007669"/>
    <property type="project" value="UniProtKB-KW"/>
</dbReference>
<dbReference type="EMBL" id="OZ034838">
    <property type="protein sequence ID" value="CAL1679129.1"/>
    <property type="molecule type" value="Genomic_DNA"/>
</dbReference>
<protein>
    <recommendedName>
        <fullName evidence="8">C3H1-type domain-containing protein</fullName>
    </recommendedName>
</protein>
<evidence type="ECO:0000256" key="6">
    <source>
        <dbReference type="SAM" id="Coils"/>
    </source>
</evidence>
<name>A0AAV2NH27_9HYME</name>
<dbReference type="GO" id="GO:0043484">
    <property type="term" value="P:regulation of RNA splicing"/>
    <property type="evidence" value="ECO:0007669"/>
    <property type="project" value="TreeGrafter"/>
</dbReference>
<feature type="zinc finger region" description="C3H1-type" evidence="5">
    <location>
        <begin position="79"/>
        <end position="100"/>
    </location>
</feature>
<accession>A0AAV2NH27</accession>
<dbReference type="InterPro" id="IPR036855">
    <property type="entry name" value="Znf_CCCH_sf"/>
</dbReference>
<dbReference type="AlphaFoldDB" id="A0AAV2NH27"/>
<feature type="zinc finger region" description="C3H1-type" evidence="5">
    <location>
        <begin position="127"/>
        <end position="153"/>
    </location>
</feature>
<dbReference type="PROSITE" id="PS50103">
    <property type="entry name" value="ZF_C3H1"/>
    <property type="match status" value="3"/>
</dbReference>
<evidence type="ECO:0000256" key="1">
    <source>
        <dbReference type="ARBA" id="ARBA00022723"/>
    </source>
</evidence>
<feature type="coiled-coil region" evidence="6">
    <location>
        <begin position="274"/>
        <end position="308"/>
    </location>
</feature>
<evidence type="ECO:0000256" key="2">
    <source>
        <dbReference type="ARBA" id="ARBA00022737"/>
    </source>
</evidence>
<feature type="region of interest" description="Disordered" evidence="7">
    <location>
        <begin position="1"/>
        <end position="25"/>
    </location>
</feature>